<dbReference type="NCBIfam" id="TIGR02566">
    <property type="entry name" value="cas_Csy3"/>
    <property type="match status" value="1"/>
</dbReference>
<dbReference type="Proteomes" id="UP000575898">
    <property type="component" value="Unassembled WGS sequence"/>
</dbReference>
<comment type="caution">
    <text evidence="2">The sequence shown here is derived from an EMBL/GenBank/DDBJ whole genome shotgun (WGS) entry which is preliminary data.</text>
</comment>
<feature type="compositionally biased region" description="Polar residues" evidence="1">
    <location>
        <begin position="69"/>
        <end position="83"/>
    </location>
</feature>
<dbReference type="AlphaFoldDB" id="A0A840MGU7"/>
<evidence type="ECO:0000313" key="3">
    <source>
        <dbReference type="Proteomes" id="UP000575898"/>
    </source>
</evidence>
<organism evidence="2 3">
    <name type="scientific">Chitinivorax tropicus</name>
    <dbReference type="NCBI Taxonomy" id="714531"/>
    <lineage>
        <taxon>Bacteria</taxon>
        <taxon>Pseudomonadati</taxon>
        <taxon>Pseudomonadota</taxon>
        <taxon>Betaproteobacteria</taxon>
        <taxon>Chitinivorax</taxon>
    </lineage>
</organism>
<dbReference type="EMBL" id="JACHHY010000009">
    <property type="protein sequence ID" value="MBB5018454.1"/>
    <property type="molecule type" value="Genomic_DNA"/>
</dbReference>
<name>A0A840MGU7_9PROT</name>
<evidence type="ECO:0000256" key="1">
    <source>
        <dbReference type="SAM" id="MobiDB-lite"/>
    </source>
</evidence>
<gene>
    <name evidence="2" type="ORF">HNQ59_001743</name>
</gene>
<keyword evidence="3" id="KW-1185">Reference proteome</keyword>
<evidence type="ECO:0000313" key="2">
    <source>
        <dbReference type="EMBL" id="MBB5018454.1"/>
    </source>
</evidence>
<proteinExistence type="predicted"/>
<protein>
    <submittedName>
        <fullName evidence="2">CRISPR-associated protein Csy3</fullName>
    </submittedName>
</protein>
<reference evidence="2 3" key="1">
    <citation type="submission" date="2020-08" db="EMBL/GenBank/DDBJ databases">
        <title>Genomic Encyclopedia of Type Strains, Phase IV (KMG-IV): sequencing the most valuable type-strain genomes for metagenomic binning, comparative biology and taxonomic classification.</title>
        <authorList>
            <person name="Goeker M."/>
        </authorList>
    </citation>
    <scope>NUCLEOTIDE SEQUENCE [LARGE SCALE GENOMIC DNA]</scope>
    <source>
        <strain evidence="2 3">DSM 27165</strain>
    </source>
</reference>
<sequence length="374" mass="41105">MTTPITFPKLPGVLAFQRGLLISDAAFYNQFADGKQTPLQVVRHGIRGTQNINKPSKTDAKDPSGDADANTSTTNNAKRQGVSNVQITDTAKLDHHASHLVVTFQLRLLDLADTLFSCAPAKDDTDKSTQSYREIVCQFVKKAKESVGIEEVARRFARNILNGRWLWRNRTIAKAITVHVTADQGVSIQADALAIPLHHFDNYTAEELAVADFLAKGLKGNLSKPALQVTATIAFGIQGAVEVFPSQNYVENKPKGFARPLYTLGDAETWRMAFGEGMTFKSTRIMGQAALRDQKISNALRTIDTWYPDFKEHKRILPVEPNGASLDAQAFFRSGKSSAFQYAKQLNKLDPNSPEGMFMIASLIRGGVFSGGNE</sequence>
<dbReference type="RefSeq" id="WP_184037750.1">
    <property type="nucleotide sequence ID" value="NZ_JACHHY010000009.1"/>
</dbReference>
<dbReference type="Pfam" id="PF09615">
    <property type="entry name" value="Cas_Csy3"/>
    <property type="match status" value="1"/>
</dbReference>
<dbReference type="InterPro" id="IPR013399">
    <property type="entry name" value="CRISPR-assoc_prot_Csy3"/>
</dbReference>
<accession>A0A840MGU7</accession>
<feature type="region of interest" description="Disordered" evidence="1">
    <location>
        <begin position="46"/>
        <end position="83"/>
    </location>
</feature>